<evidence type="ECO:0000259" key="3">
    <source>
        <dbReference type="Pfam" id="PF00171"/>
    </source>
</evidence>
<dbReference type="Gene3D" id="3.40.309.10">
    <property type="entry name" value="Aldehyde Dehydrogenase, Chain A, domain 2"/>
    <property type="match status" value="1"/>
</dbReference>
<dbReference type="Proteomes" id="UP000518904">
    <property type="component" value="Unassembled WGS sequence"/>
</dbReference>
<dbReference type="PANTHER" id="PTHR43353">
    <property type="entry name" value="SUCCINATE-SEMIALDEHYDE DEHYDROGENASE, MITOCHONDRIAL"/>
    <property type="match status" value="1"/>
</dbReference>
<dbReference type="PROSITE" id="PS00070">
    <property type="entry name" value="ALDEHYDE_DEHYDR_CYS"/>
    <property type="match status" value="1"/>
</dbReference>
<dbReference type="InterPro" id="IPR016160">
    <property type="entry name" value="Ald_DH_CS_CYS"/>
</dbReference>
<sequence length="90" mass="9712">AAKAAVDAKFQTAGQDCLAANRIFVPDDKYEAFLEAFAKEMSHIVLGNGLDEKTTMGPLINRTAVDKAHDLVRDALDKGARLVAGYHQPV</sequence>
<evidence type="ECO:0000256" key="2">
    <source>
        <dbReference type="ARBA" id="ARBA00023002"/>
    </source>
</evidence>
<evidence type="ECO:0000256" key="1">
    <source>
        <dbReference type="ARBA" id="ARBA00009986"/>
    </source>
</evidence>
<gene>
    <name evidence="4" type="ORF">HKB16_04115</name>
</gene>
<dbReference type="InterPro" id="IPR016163">
    <property type="entry name" value="Ald_DH_C"/>
</dbReference>
<dbReference type="AlphaFoldDB" id="A0A7Y0XAW5"/>
<feature type="non-terminal residue" evidence="4">
    <location>
        <position position="90"/>
    </location>
</feature>
<dbReference type="InterPro" id="IPR050740">
    <property type="entry name" value="Aldehyde_DH_Superfamily"/>
</dbReference>
<dbReference type="InterPro" id="IPR015590">
    <property type="entry name" value="Aldehyde_DH_dom"/>
</dbReference>
<name>A0A7Y0XAW5_VIBPH</name>
<accession>A0A7Y0XAW5</accession>
<organism evidence="4 5">
    <name type="scientific">Vibrio parahaemolyticus</name>
    <dbReference type="NCBI Taxonomy" id="670"/>
    <lineage>
        <taxon>Bacteria</taxon>
        <taxon>Pseudomonadati</taxon>
        <taxon>Pseudomonadota</taxon>
        <taxon>Gammaproteobacteria</taxon>
        <taxon>Vibrionales</taxon>
        <taxon>Vibrionaceae</taxon>
        <taxon>Vibrio</taxon>
    </lineage>
</organism>
<dbReference type="SUPFAM" id="SSF53720">
    <property type="entry name" value="ALDH-like"/>
    <property type="match status" value="1"/>
</dbReference>
<evidence type="ECO:0000313" key="4">
    <source>
        <dbReference type="EMBL" id="NMU82058.1"/>
    </source>
</evidence>
<dbReference type="GO" id="GO:0009450">
    <property type="term" value="P:gamma-aminobutyric acid catabolic process"/>
    <property type="evidence" value="ECO:0007669"/>
    <property type="project" value="TreeGrafter"/>
</dbReference>
<comment type="caution">
    <text evidence="4">The sequence shown here is derived from an EMBL/GenBank/DDBJ whole genome shotgun (WGS) entry which is preliminary data.</text>
</comment>
<dbReference type="EMBL" id="JABCLB010000467">
    <property type="protein sequence ID" value="NMU82058.1"/>
    <property type="molecule type" value="Genomic_DNA"/>
</dbReference>
<dbReference type="Pfam" id="PF00171">
    <property type="entry name" value="Aldedh"/>
    <property type="match status" value="1"/>
</dbReference>
<feature type="domain" description="Aldehyde dehydrogenase" evidence="3">
    <location>
        <begin position="1"/>
        <end position="86"/>
    </location>
</feature>
<dbReference type="InterPro" id="IPR016161">
    <property type="entry name" value="Ald_DH/histidinol_DH"/>
</dbReference>
<reference evidence="4 5" key="1">
    <citation type="submission" date="2020-04" db="EMBL/GenBank/DDBJ databases">
        <title>Whole-genome sequencing of Vibrio spp. from China reveals different genetic environments of blaCTX-M-14 among diverse lineages.</title>
        <authorList>
            <person name="Zheng Z."/>
            <person name="Ye L."/>
            <person name="Chen S."/>
        </authorList>
    </citation>
    <scope>NUCLEOTIDE SEQUENCE [LARGE SCALE GENOMIC DNA]</scope>
    <source>
        <strain evidence="4 5">Vb0551</strain>
    </source>
</reference>
<feature type="non-terminal residue" evidence="4">
    <location>
        <position position="1"/>
    </location>
</feature>
<protein>
    <submittedName>
        <fullName evidence="4">Aldehyde dehydrogenase family protein</fullName>
    </submittedName>
</protein>
<dbReference type="GO" id="GO:0004777">
    <property type="term" value="F:succinate-semialdehyde dehydrogenase (NAD+) activity"/>
    <property type="evidence" value="ECO:0007669"/>
    <property type="project" value="TreeGrafter"/>
</dbReference>
<comment type="similarity">
    <text evidence="1">Belongs to the aldehyde dehydrogenase family.</text>
</comment>
<keyword evidence="2" id="KW-0560">Oxidoreductase</keyword>
<evidence type="ECO:0000313" key="5">
    <source>
        <dbReference type="Proteomes" id="UP000518904"/>
    </source>
</evidence>
<proteinExistence type="inferred from homology"/>
<dbReference type="PANTHER" id="PTHR43353:SF5">
    <property type="entry name" value="SUCCINATE-SEMIALDEHYDE DEHYDROGENASE, MITOCHONDRIAL"/>
    <property type="match status" value="1"/>
</dbReference>